<dbReference type="PANTHER" id="PTHR30026:SF20">
    <property type="entry name" value="OUTER MEMBRANE PROTEIN TOLC"/>
    <property type="match status" value="1"/>
</dbReference>
<dbReference type="AlphaFoldDB" id="A0A381X6V7"/>
<dbReference type="InterPro" id="IPR003423">
    <property type="entry name" value="OMP_efflux"/>
</dbReference>
<evidence type="ECO:0000256" key="3">
    <source>
        <dbReference type="ARBA" id="ARBA00022452"/>
    </source>
</evidence>
<organism evidence="7">
    <name type="scientific">marine metagenome</name>
    <dbReference type="NCBI Taxonomy" id="408172"/>
    <lineage>
        <taxon>unclassified sequences</taxon>
        <taxon>metagenomes</taxon>
        <taxon>ecological metagenomes</taxon>
    </lineage>
</organism>
<dbReference type="InterPro" id="IPR051906">
    <property type="entry name" value="TolC-like"/>
</dbReference>
<name>A0A381X6V7_9ZZZZ</name>
<evidence type="ECO:0000256" key="5">
    <source>
        <dbReference type="ARBA" id="ARBA00023136"/>
    </source>
</evidence>
<keyword evidence="4" id="KW-0812">Transmembrane</keyword>
<dbReference type="GO" id="GO:1990281">
    <property type="term" value="C:efflux pump complex"/>
    <property type="evidence" value="ECO:0007669"/>
    <property type="project" value="TreeGrafter"/>
</dbReference>
<comment type="subcellular location">
    <subcellularLocation>
        <location evidence="1">Cell outer membrane</location>
    </subcellularLocation>
</comment>
<dbReference type="PANTHER" id="PTHR30026">
    <property type="entry name" value="OUTER MEMBRANE PROTEIN TOLC"/>
    <property type="match status" value="1"/>
</dbReference>
<evidence type="ECO:0000256" key="2">
    <source>
        <dbReference type="ARBA" id="ARBA00022448"/>
    </source>
</evidence>
<evidence type="ECO:0000256" key="4">
    <source>
        <dbReference type="ARBA" id="ARBA00022692"/>
    </source>
</evidence>
<sequence length="481" mass="53439">MVGKTLALPLVFLLGFGDLASQEADEFGLEMLVRSALDSSRDLIAAREGFVTAQEQVSEAWSEVYPSIDLNASYARNISPPINFLPAAFFNPDAGPDDYIGIQFGADNSWNNNISFEQPLFRASLFMGVGAAGQFESFQGEVVRGEEQAVVTQVRVGYYQLLLAQEQVRLTENSLERVRQSLRQTRALNQVGLASDYDVLRLEVELANLEPNFRRAENAVLQARRQLAVQVSLEDQESLRVAGGLAEMELEDFTANSRENQEILSFMGFHDAGLGSVNEALGYAVELRSDIRQLELNEELRHSEMRLEQAEYLPDVTMFGNYIINAQNNGAPSFFASGVGQRAYSRIVGLRVSVPIFQGFRRNARVDQRRAALRQAQAQTRQVIDLAESQVKSLIEGADEALLRAKAQRLAVNQAQRGFEIASAQYREGLSGQLELTDSEVALRQSEFNYAQAVYDYLVARAQLDEATGRVPLVDVDLATF</sequence>
<dbReference type="Gene3D" id="1.20.1600.10">
    <property type="entry name" value="Outer membrane efflux proteins (OEP)"/>
    <property type="match status" value="1"/>
</dbReference>
<evidence type="ECO:0000256" key="6">
    <source>
        <dbReference type="ARBA" id="ARBA00023237"/>
    </source>
</evidence>
<dbReference type="GO" id="GO:0015562">
    <property type="term" value="F:efflux transmembrane transporter activity"/>
    <property type="evidence" value="ECO:0007669"/>
    <property type="project" value="InterPro"/>
</dbReference>
<dbReference type="SUPFAM" id="SSF56954">
    <property type="entry name" value="Outer membrane efflux proteins (OEP)"/>
    <property type="match status" value="1"/>
</dbReference>
<reference evidence="7" key="1">
    <citation type="submission" date="2018-05" db="EMBL/GenBank/DDBJ databases">
        <authorList>
            <person name="Lanie J.A."/>
            <person name="Ng W.-L."/>
            <person name="Kazmierczak K.M."/>
            <person name="Andrzejewski T.M."/>
            <person name="Davidsen T.M."/>
            <person name="Wayne K.J."/>
            <person name="Tettelin H."/>
            <person name="Glass J.I."/>
            <person name="Rusch D."/>
            <person name="Podicherti R."/>
            <person name="Tsui H.-C.T."/>
            <person name="Winkler M.E."/>
        </authorList>
    </citation>
    <scope>NUCLEOTIDE SEQUENCE</scope>
</reference>
<accession>A0A381X6V7</accession>
<dbReference type="Pfam" id="PF02321">
    <property type="entry name" value="OEP"/>
    <property type="match status" value="2"/>
</dbReference>
<dbReference type="EMBL" id="UINC01014102">
    <property type="protein sequence ID" value="SVA60398.1"/>
    <property type="molecule type" value="Genomic_DNA"/>
</dbReference>
<evidence type="ECO:0008006" key="8">
    <source>
        <dbReference type="Google" id="ProtNLM"/>
    </source>
</evidence>
<keyword evidence="3" id="KW-1134">Transmembrane beta strand</keyword>
<dbReference type="GO" id="GO:0015288">
    <property type="term" value="F:porin activity"/>
    <property type="evidence" value="ECO:0007669"/>
    <property type="project" value="TreeGrafter"/>
</dbReference>
<keyword evidence="5" id="KW-0472">Membrane</keyword>
<protein>
    <recommendedName>
        <fullName evidence="8">TolC family protein</fullName>
    </recommendedName>
</protein>
<dbReference type="GO" id="GO:0009279">
    <property type="term" value="C:cell outer membrane"/>
    <property type="evidence" value="ECO:0007669"/>
    <property type="project" value="UniProtKB-SubCell"/>
</dbReference>
<keyword evidence="2" id="KW-0813">Transport</keyword>
<evidence type="ECO:0000256" key="1">
    <source>
        <dbReference type="ARBA" id="ARBA00004442"/>
    </source>
</evidence>
<gene>
    <name evidence="7" type="ORF">METZ01_LOCUS113252</name>
</gene>
<proteinExistence type="predicted"/>
<keyword evidence="6" id="KW-0998">Cell outer membrane</keyword>
<evidence type="ECO:0000313" key="7">
    <source>
        <dbReference type="EMBL" id="SVA60398.1"/>
    </source>
</evidence>